<dbReference type="GO" id="GO:0016790">
    <property type="term" value="F:thiolester hydrolase activity"/>
    <property type="evidence" value="ECO:0007669"/>
    <property type="project" value="UniProtKB-ARBA"/>
</dbReference>
<dbReference type="Pfam" id="PF03061">
    <property type="entry name" value="4HBT"/>
    <property type="match status" value="1"/>
</dbReference>
<dbReference type="InterPro" id="IPR013114">
    <property type="entry name" value="FabA_FabZ"/>
</dbReference>
<dbReference type="SUPFAM" id="SSF54637">
    <property type="entry name" value="Thioesterase/thiol ester dehydrase-isomerase"/>
    <property type="match status" value="1"/>
</dbReference>
<proteinExistence type="predicted"/>
<name>A0AAW4L408_9BACT</name>
<feature type="domain" description="Thioesterase" evidence="2">
    <location>
        <begin position="54"/>
        <end position="116"/>
    </location>
</feature>
<evidence type="ECO:0000313" key="3">
    <source>
        <dbReference type="EMBL" id="MBT0663340.1"/>
    </source>
</evidence>
<dbReference type="Proteomes" id="UP000811899">
    <property type="component" value="Unassembled WGS sequence"/>
</dbReference>
<dbReference type="EMBL" id="JAHCVJ010000001">
    <property type="protein sequence ID" value="MBT0663340.1"/>
    <property type="molecule type" value="Genomic_DNA"/>
</dbReference>
<evidence type="ECO:0000259" key="2">
    <source>
        <dbReference type="Pfam" id="PF03061"/>
    </source>
</evidence>
<organism evidence="3 4">
    <name type="scientific">Geoanaerobacter pelophilus</name>
    <dbReference type="NCBI Taxonomy" id="60036"/>
    <lineage>
        <taxon>Bacteria</taxon>
        <taxon>Pseudomonadati</taxon>
        <taxon>Thermodesulfobacteriota</taxon>
        <taxon>Desulfuromonadia</taxon>
        <taxon>Geobacterales</taxon>
        <taxon>Geobacteraceae</taxon>
        <taxon>Geoanaerobacter</taxon>
    </lineage>
</organism>
<protein>
    <submittedName>
        <fullName evidence="3">Hydroxymyristoyl-ACP dehydratase</fullName>
    </submittedName>
</protein>
<comment type="caution">
    <text evidence="3">The sequence shown here is derived from an EMBL/GenBank/DDBJ whole genome shotgun (WGS) entry which is preliminary data.</text>
</comment>
<reference evidence="3 4" key="1">
    <citation type="submission" date="2021-05" db="EMBL/GenBank/DDBJ databases">
        <title>The draft genome of Geobacter pelophilus DSM 12255.</title>
        <authorList>
            <person name="Xu Z."/>
            <person name="Masuda Y."/>
            <person name="Itoh H."/>
            <person name="Senoo K."/>
        </authorList>
    </citation>
    <scope>NUCLEOTIDE SEQUENCE [LARGE SCALE GENOMIC DNA]</scope>
    <source>
        <strain evidence="3 4">DSM 12255</strain>
    </source>
</reference>
<dbReference type="PANTHER" id="PTHR30272:SF1">
    <property type="entry name" value="3-HYDROXYACYL-[ACYL-CARRIER-PROTEIN] DEHYDRATASE"/>
    <property type="match status" value="1"/>
</dbReference>
<accession>A0AAW4L408</accession>
<gene>
    <name evidence="3" type="ORF">KI809_03410</name>
</gene>
<keyword evidence="4" id="KW-1185">Reference proteome</keyword>
<dbReference type="AlphaFoldDB" id="A0AAW4L408"/>
<dbReference type="PANTHER" id="PTHR30272">
    <property type="entry name" value="3-HYDROXYACYL-[ACYL-CARRIER-PROTEIN] DEHYDRATASE"/>
    <property type="match status" value="1"/>
</dbReference>
<dbReference type="Gene3D" id="3.10.129.10">
    <property type="entry name" value="Hotdog Thioesterase"/>
    <property type="match status" value="1"/>
</dbReference>
<sequence>MFNPDPTAYLPHRFPFLFLDRITGRDPGISATAVRQVSSGEHCFVPFLMLEGLAQLAGVATVQEEGEGGFLATIDHAEFLAPYQAGDTLEFSVRVLKSFGRLFMMEGEVAAAGQVLVQAVLTLGVGAL</sequence>
<dbReference type="GO" id="GO:0016829">
    <property type="term" value="F:lyase activity"/>
    <property type="evidence" value="ECO:0007669"/>
    <property type="project" value="UniProtKB-KW"/>
</dbReference>
<evidence type="ECO:0000256" key="1">
    <source>
        <dbReference type="ARBA" id="ARBA00023239"/>
    </source>
</evidence>
<keyword evidence="1" id="KW-0456">Lyase</keyword>
<dbReference type="InterPro" id="IPR006683">
    <property type="entry name" value="Thioestr_dom"/>
</dbReference>
<evidence type="ECO:0000313" key="4">
    <source>
        <dbReference type="Proteomes" id="UP000811899"/>
    </source>
</evidence>
<dbReference type="InterPro" id="IPR029069">
    <property type="entry name" value="HotDog_dom_sf"/>
</dbReference>